<evidence type="ECO:0000313" key="1">
    <source>
        <dbReference type="EMBL" id="GAA3730492.1"/>
    </source>
</evidence>
<evidence type="ECO:0000313" key="2">
    <source>
        <dbReference type="Proteomes" id="UP001500908"/>
    </source>
</evidence>
<dbReference type="EMBL" id="BAABDD010000003">
    <property type="protein sequence ID" value="GAA3730492.1"/>
    <property type="molecule type" value="Genomic_DNA"/>
</dbReference>
<proteinExistence type="predicted"/>
<sequence length="306" mass="34121">MPHRGRAVGKRRTWPRIIAFTLSLSLAAAGTWGATGCRPSTALPDEPQKLAKRERTLLHRAHQLLIRDCMERQGFTTWPVPADPVIADRDFPYVIDDVAWASEHGYGSDLHARIARLREDSRNQRYLDELSPRRREAALTALNGTPTSPITVTLPNGMTLSRNDNGCDADAQARLYGDLATWSRATAVSDNLTDLRRTRVRDADAFKEAVRAWARCMRRHGHDYATPWQSRAEFLAPDAEHSREVEIGVAVTEARCAASSGLTETIHQLDRKQAARLREEYGSAVTTKLRLQRAALPRARSIVAAG</sequence>
<keyword evidence="2" id="KW-1185">Reference proteome</keyword>
<reference evidence="2" key="1">
    <citation type="journal article" date="2019" name="Int. J. Syst. Evol. Microbiol.">
        <title>The Global Catalogue of Microorganisms (GCM) 10K type strain sequencing project: providing services to taxonomists for standard genome sequencing and annotation.</title>
        <authorList>
            <consortium name="The Broad Institute Genomics Platform"/>
            <consortium name="The Broad Institute Genome Sequencing Center for Infectious Disease"/>
            <person name="Wu L."/>
            <person name="Ma J."/>
        </authorList>
    </citation>
    <scope>NUCLEOTIDE SEQUENCE [LARGE SCALE GENOMIC DNA]</scope>
    <source>
        <strain evidence="2">JCM 17137</strain>
    </source>
</reference>
<evidence type="ECO:0008006" key="3">
    <source>
        <dbReference type="Google" id="ProtNLM"/>
    </source>
</evidence>
<comment type="caution">
    <text evidence="1">The sequence shown here is derived from an EMBL/GenBank/DDBJ whole genome shotgun (WGS) entry which is preliminary data.</text>
</comment>
<name>A0ABP7F579_9ACTN</name>
<gene>
    <name evidence="1" type="ORF">GCM10022402_08960</name>
</gene>
<protein>
    <recommendedName>
        <fullName evidence="3">Lipoprotein</fullName>
    </recommendedName>
</protein>
<accession>A0ABP7F579</accession>
<organism evidence="1 2">
    <name type="scientific">Salinactinospora qingdaonensis</name>
    <dbReference type="NCBI Taxonomy" id="702744"/>
    <lineage>
        <taxon>Bacteria</taxon>
        <taxon>Bacillati</taxon>
        <taxon>Actinomycetota</taxon>
        <taxon>Actinomycetes</taxon>
        <taxon>Streptosporangiales</taxon>
        <taxon>Nocardiopsidaceae</taxon>
        <taxon>Salinactinospora</taxon>
    </lineage>
</organism>
<dbReference type="Proteomes" id="UP001500908">
    <property type="component" value="Unassembled WGS sequence"/>
</dbReference>